<name>S4PUQ5_9NEOP</name>
<accession>S4PUQ5</accession>
<dbReference type="EMBL" id="GAIX01009878">
    <property type="protein sequence ID" value="JAA82682.1"/>
    <property type="molecule type" value="Transcribed_RNA"/>
</dbReference>
<proteinExistence type="predicted"/>
<sequence length="87" mass="9729">GMCRPWRQYGVRCGAVRVTTQAKARGTARTARRLVCPGGSKNQRGYASRLGRGRREVRSWRYHRSGGTRRPHSSQPPLSQTAQPVPV</sequence>
<feature type="non-terminal residue" evidence="2">
    <location>
        <position position="87"/>
    </location>
</feature>
<reference evidence="2" key="1">
    <citation type="journal article" date="2013" name="BMC Genomics">
        <title>Unscrambling butterfly oogenesis.</title>
        <authorList>
            <person name="Carter J.M."/>
            <person name="Baker S.C."/>
            <person name="Pink R."/>
            <person name="Carter D.R."/>
            <person name="Collins A."/>
            <person name="Tomlin J."/>
            <person name="Gibbs M."/>
            <person name="Breuker C.J."/>
        </authorList>
    </citation>
    <scope>NUCLEOTIDE SEQUENCE</scope>
    <source>
        <tissue evidence="2">Ovary</tissue>
    </source>
</reference>
<evidence type="ECO:0000313" key="2">
    <source>
        <dbReference type="EMBL" id="JAA82682.1"/>
    </source>
</evidence>
<protein>
    <submittedName>
        <fullName evidence="2">Putative specifically Rac-associated protein</fullName>
    </submittedName>
</protein>
<evidence type="ECO:0000256" key="1">
    <source>
        <dbReference type="SAM" id="MobiDB-lite"/>
    </source>
</evidence>
<feature type="region of interest" description="Disordered" evidence="1">
    <location>
        <begin position="22"/>
        <end position="87"/>
    </location>
</feature>
<feature type="compositionally biased region" description="Basic residues" evidence="1">
    <location>
        <begin position="60"/>
        <end position="72"/>
    </location>
</feature>
<feature type="compositionally biased region" description="Polar residues" evidence="1">
    <location>
        <begin position="73"/>
        <end position="87"/>
    </location>
</feature>
<reference evidence="2" key="2">
    <citation type="submission" date="2013-05" db="EMBL/GenBank/DDBJ databases">
        <authorList>
            <person name="Carter J.-M."/>
            <person name="Baker S.C."/>
            <person name="Pink R."/>
            <person name="Carter D.R.F."/>
            <person name="Collins A."/>
            <person name="Tomlin J."/>
            <person name="Gibbs M."/>
            <person name="Breuker C.J."/>
        </authorList>
    </citation>
    <scope>NUCLEOTIDE SEQUENCE</scope>
    <source>
        <tissue evidence="2">Ovary</tissue>
    </source>
</reference>
<feature type="non-terminal residue" evidence="2">
    <location>
        <position position="1"/>
    </location>
</feature>
<dbReference type="AlphaFoldDB" id="S4PUQ5"/>
<organism evidence="2">
    <name type="scientific">Pararge aegeria</name>
    <name type="common">speckled wood butterfly</name>
    <dbReference type="NCBI Taxonomy" id="116150"/>
    <lineage>
        <taxon>Eukaryota</taxon>
        <taxon>Metazoa</taxon>
        <taxon>Ecdysozoa</taxon>
        <taxon>Arthropoda</taxon>
        <taxon>Hexapoda</taxon>
        <taxon>Insecta</taxon>
        <taxon>Pterygota</taxon>
        <taxon>Neoptera</taxon>
        <taxon>Endopterygota</taxon>
        <taxon>Lepidoptera</taxon>
        <taxon>Glossata</taxon>
        <taxon>Ditrysia</taxon>
        <taxon>Papilionoidea</taxon>
        <taxon>Nymphalidae</taxon>
        <taxon>Satyrinae</taxon>
        <taxon>Satyrini</taxon>
        <taxon>Parargina</taxon>
        <taxon>Pararge</taxon>
    </lineage>
</organism>